<sequence>MKTLHKYNIHWLLASCCVLLSIACDKNGELFKEFNPERMFMPGGEIRSESGETEVRLTWGKAPNTETSNYIVEVSKDSLFTNGALFSLNTDTTGVVITDQQIEVQTKYFARIRTAETIQSEASNWLHSNGFLIRGKQLFNFIDEQIDLQDTWVRLTWRPDQTTTKLIVGTPTGVIDEETGREQFLVAQEITLTAEEVEFGERRVDGLQPETEYIAFLFAGSVQVGDMKFTTKATSNFTIEVTPEDDLAQVIADAENQAVIGLHPGVYDLTENVVRIENKHITFGSVSGNPLNTTINPKGFELRGDGAGIHLTDITVDMLNVEGTYLVDLQGGATTFSSILVQGCRINGIGRALVRGSRAGNREHQIDYIRVENSIVQDNDQDYALFELQKLQMNRFELVNSTFNRLSTNILRYDTNIGTPEASILIDYCTINAFGNTGNRRPLMDVNTPADIVVNNSVLANTGWISPRFTSLSMNNELLRAGNGATARIANTNVFNLLNSAAPREPLNIPSVVVVSNVLSETLPWDLTTSDFTLPANSPLRTASSSAGPIGDPRWAR</sequence>
<dbReference type="InterPro" id="IPR013783">
    <property type="entry name" value="Ig-like_fold"/>
</dbReference>
<gene>
    <name evidence="2" type="ORF">C5745_15075</name>
</gene>
<evidence type="ECO:0000256" key="1">
    <source>
        <dbReference type="SAM" id="MobiDB-lite"/>
    </source>
</evidence>
<evidence type="ECO:0000313" key="2">
    <source>
        <dbReference type="EMBL" id="PRD46486.1"/>
    </source>
</evidence>
<reference evidence="2 3" key="1">
    <citation type="submission" date="2018-02" db="EMBL/GenBank/DDBJ databases">
        <title>The draft genome of Sphingobacterium sp. 5JN-11.</title>
        <authorList>
            <person name="Liu L."/>
            <person name="Li L."/>
            <person name="Liang L."/>
            <person name="Zhang X."/>
            <person name="Wang T."/>
        </authorList>
    </citation>
    <scope>NUCLEOTIDE SEQUENCE [LARGE SCALE GENOMIC DNA]</scope>
    <source>
        <strain evidence="2 3">5JN-11</strain>
    </source>
</reference>
<feature type="compositionally biased region" description="Polar residues" evidence="1">
    <location>
        <begin position="536"/>
        <end position="547"/>
    </location>
</feature>
<name>A0A2S9J127_9SPHI</name>
<dbReference type="SUPFAM" id="SSF51126">
    <property type="entry name" value="Pectin lyase-like"/>
    <property type="match status" value="1"/>
</dbReference>
<organism evidence="2 3">
    <name type="scientific">Sphingobacterium haloxyli</name>
    <dbReference type="NCBI Taxonomy" id="2100533"/>
    <lineage>
        <taxon>Bacteria</taxon>
        <taxon>Pseudomonadati</taxon>
        <taxon>Bacteroidota</taxon>
        <taxon>Sphingobacteriia</taxon>
        <taxon>Sphingobacteriales</taxon>
        <taxon>Sphingobacteriaceae</taxon>
        <taxon>Sphingobacterium</taxon>
    </lineage>
</organism>
<evidence type="ECO:0008006" key="4">
    <source>
        <dbReference type="Google" id="ProtNLM"/>
    </source>
</evidence>
<evidence type="ECO:0000313" key="3">
    <source>
        <dbReference type="Proteomes" id="UP000239711"/>
    </source>
</evidence>
<dbReference type="InterPro" id="IPR011050">
    <property type="entry name" value="Pectin_lyase_fold/virulence"/>
</dbReference>
<dbReference type="Gene3D" id="2.60.40.10">
    <property type="entry name" value="Immunoglobulins"/>
    <property type="match status" value="1"/>
</dbReference>
<accession>A0A2S9J127</accession>
<dbReference type="Proteomes" id="UP000239711">
    <property type="component" value="Unassembled WGS sequence"/>
</dbReference>
<proteinExistence type="predicted"/>
<dbReference type="EMBL" id="PVBQ01000013">
    <property type="protein sequence ID" value="PRD46486.1"/>
    <property type="molecule type" value="Genomic_DNA"/>
</dbReference>
<dbReference type="PROSITE" id="PS51257">
    <property type="entry name" value="PROKAR_LIPOPROTEIN"/>
    <property type="match status" value="1"/>
</dbReference>
<dbReference type="RefSeq" id="WP_105717841.1">
    <property type="nucleotide sequence ID" value="NZ_PVBQ01000013.1"/>
</dbReference>
<comment type="caution">
    <text evidence="2">The sequence shown here is derived from an EMBL/GenBank/DDBJ whole genome shotgun (WGS) entry which is preliminary data.</text>
</comment>
<keyword evidence="3" id="KW-1185">Reference proteome</keyword>
<protein>
    <recommendedName>
        <fullName evidence="4">DUF4957 domain-containing protein</fullName>
    </recommendedName>
</protein>
<dbReference type="OrthoDB" id="691503at2"/>
<dbReference type="AlphaFoldDB" id="A0A2S9J127"/>
<feature type="region of interest" description="Disordered" evidence="1">
    <location>
        <begin position="536"/>
        <end position="557"/>
    </location>
</feature>